<proteinExistence type="predicted"/>
<dbReference type="Proteomes" id="UP000033607">
    <property type="component" value="Unassembled WGS sequence"/>
</dbReference>
<evidence type="ECO:0000313" key="2">
    <source>
        <dbReference type="Proteomes" id="UP000033607"/>
    </source>
</evidence>
<comment type="caution">
    <text evidence="1">The sequence shown here is derived from an EMBL/GenBank/DDBJ whole genome shotgun (WGS) entry which is preliminary data.</text>
</comment>
<reference evidence="1 2" key="1">
    <citation type="submission" date="2015-06" db="EMBL/GenBank/DDBJ databases">
        <title>Draft genome assembly of filamentous brackish cyanobacterium Limnoraphis robusta strain CS-951.</title>
        <authorList>
            <person name="Willis A."/>
            <person name="Parks M."/>
            <person name="Burford M.A."/>
        </authorList>
    </citation>
    <scope>NUCLEOTIDE SEQUENCE [LARGE SCALE GENOMIC DNA]</scope>
    <source>
        <strain evidence="1 2">CS-951</strain>
    </source>
</reference>
<dbReference type="EMBL" id="LATL02000314">
    <property type="protein sequence ID" value="KKD39833.1"/>
    <property type="molecule type" value="Genomic_DNA"/>
</dbReference>
<accession>A0A0F5YM42</accession>
<protein>
    <submittedName>
        <fullName evidence="1">Uncharacterized protein</fullName>
    </submittedName>
</protein>
<gene>
    <name evidence="1" type="ORF">WN50_01210</name>
</gene>
<organism evidence="1 2">
    <name type="scientific">Limnoraphis robusta CS-951</name>
    <dbReference type="NCBI Taxonomy" id="1637645"/>
    <lineage>
        <taxon>Bacteria</taxon>
        <taxon>Bacillati</taxon>
        <taxon>Cyanobacteriota</taxon>
        <taxon>Cyanophyceae</taxon>
        <taxon>Oscillatoriophycideae</taxon>
        <taxon>Oscillatoriales</taxon>
        <taxon>Sirenicapillariaceae</taxon>
        <taxon>Limnoraphis</taxon>
    </lineage>
</organism>
<dbReference type="AlphaFoldDB" id="A0A0F5YM42"/>
<dbReference type="RefSeq" id="WP_046276670.1">
    <property type="nucleotide sequence ID" value="NZ_LATL02000314.1"/>
</dbReference>
<name>A0A0F5YM42_9CYAN</name>
<evidence type="ECO:0000313" key="1">
    <source>
        <dbReference type="EMBL" id="KKD39833.1"/>
    </source>
</evidence>
<sequence length="130" mass="15158">MTALPLSRWELQNPQQLAELLTTAQTWKEIEALGKAYPDWKREAWELLSPEKREYIQQLKQWKDCPTAQKFPLGCTVERINSTQGLTGQVISYWSAYGIDYVMFRVGQDIDWCQAIFLKRVKADNQSSEN</sequence>
<dbReference type="OrthoDB" id="456274at2"/>